<evidence type="ECO:0000256" key="4">
    <source>
        <dbReference type="ARBA" id="ARBA00025742"/>
    </source>
</evidence>
<organism evidence="6 7">
    <name type="scientific">Prosthecochloris marina</name>
    <dbReference type="NCBI Taxonomy" id="2017681"/>
    <lineage>
        <taxon>Bacteria</taxon>
        <taxon>Pseudomonadati</taxon>
        <taxon>Chlorobiota</taxon>
        <taxon>Chlorobiia</taxon>
        <taxon>Chlorobiales</taxon>
        <taxon>Chlorobiaceae</taxon>
        <taxon>Prosthecochloris</taxon>
    </lineage>
</organism>
<evidence type="ECO:0000256" key="2">
    <source>
        <dbReference type="ARBA" id="ARBA00022801"/>
    </source>
</evidence>
<dbReference type="PANTHER" id="PTHR42988:SF2">
    <property type="entry name" value="CYCLIC NUCLEOTIDE PHOSPHODIESTERASE CBUA0032-RELATED"/>
    <property type="match status" value="1"/>
</dbReference>
<dbReference type="PANTHER" id="PTHR42988">
    <property type="entry name" value="PHOSPHOHYDROLASE"/>
    <property type="match status" value="1"/>
</dbReference>
<dbReference type="SUPFAM" id="SSF56300">
    <property type="entry name" value="Metallo-dependent phosphatases"/>
    <property type="match status" value="1"/>
</dbReference>
<dbReference type="GO" id="GO:0046872">
    <property type="term" value="F:metal ion binding"/>
    <property type="evidence" value="ECO:0007669"/>
    <property type="project" value="UniProtKB-KW"/>
</dbReference>
<keyword evidence="7" id="KW-1185">Reference proteome</keyword>
<sequence length="286" mass="32764">MSDTSIKLAHFSDLHLAGRHDSRGFERLDKLLTAIINSGCNHIVITGDLFNSTDPSDWAAIKEVLQSKRLYSWDKVTVIPGNHDLINLEEEMRIYNSLNPDSNGRKKRFRRKMDEFCDMFSELITGEDETAGFPFIKVLNYGEISISFVVVNTAYPWANIDNPLGARGYVKRGEIEALFAPTVKKALRDSFVIGVFHHAFRIYETDALIDQAFDWTMELKNREELLGAMLHLNASIVLHGHFHRFQTYMIGGMKVINGGSFNYNPRRYSEIAFGRDGRYTQRFVDI</sequence>
<dbReference type="Gene3D" id="3.60.21.10">
    <property type="match status" value="1"/>
</dbReference>
<reference evidence="7" key="1">
    <citation type="submission" date="2017-10" db="EMBL/GenBank/DDBJ databases">
        <authorList>
            <person name="Gaisin V.A."/>
            <person name="Rysina M.S."/>
            <person name="Grouzdev D.S."/>
        </authorList>
    </citation>
    <scope>NUCLEOTIDE SEQUENCE [LARGE SCALE GENOMIC DNA]</scope>
    <source>
        <strain evidence="7">V1</strain>
    </source>
</reference>
<keyword evidence="3" id="KW-0408">Iron</keyword>
<dbReference type="OrthoDB" id="597003at2"/>
<dbReference type="EMBL" id="PDNZ01000006">
    <property type="protein sequence ID" value="PWW81699.1"/>
    <property type="molecule type" value="Genomic_DNA"/>
</dbReference>
<dbReference type="InterPro" id="IPR029052">
    <property type="entry name" value="Metallo-depent_PP-like"/>
</dbReference>
<dbReference type="Pfam" id="PF00149">
    <property type="entry name" value="Metallophos"/>
    <property type="match status" value="1"/>
</dbReference>
<evidence type="ECO:0000259" key="5">
    <source>
        <dbReference type="Pfam" id="PF00149"/>
    </source>
</evidence>
<dbReference type="GO" id="GO:0016787">
    <property type="term" value="F:hydrolase activity"/>
    <property type="evidence" value="ECO:0007669"/>
    <property type="project" value="UniProtKB-KW"/>
</dbReference>
<keyword evidence="2" id="KW-0378">Hydrolase</keyword>
<comment type="caution">
    <text evidence="6">The sequence shown here is derived from an EMBL/GenBank/DDBJ whole genome shotgun (WGS) entry which is preliminary data.</text>
</comment>
<protein>
    <submittedName>
        <fullName evidence="6">Metallophosphoesterase</fullName>
    </submittedName>
</protein>
<comment type="similarity">
    <text evidence="4">Belongs to the cyclic nucleotide phosphodiesterase class-III family.</text>
</comment>
<dbReference type="InterPro" id="IPR050884">
    <property type="entry name" value="CNP_phosphodiesterase-III"/>
</dbReference>
<evidence type="ECO:0000313" key="7">
    <source>
        <dbReference type="Proteomes" id="UP000246278"/>
    </source>
</evidence>
<feature type="domain" description="Calcineurin-like phosphoesterase" evidence="5">
    <location>
        <begin position="7"/>
        <end position="244"/>
    </location>
</feature>
<name>A0A317T4L0_9CHLB</name>
<dbReference type="AlphaFoldDB" id="A0A317T4L0"/>
<accession>A0A317T4L0</accession>
<evidence type="ECO:0000256" key="3">
    <source>
        <dbReference type="ARBA" id="ARBA00023004"/>
    </source>
</evidence>
<evidence type="ECO:0000256" key="1">
    <source>
        <dbReference type="ARBA" id="ARBA00022723"/>
    </source>
</evidence>
<keyword evidence="1" id="KW-0479">Metal-binding</keyword>
<dbReference type="InterPro" id="IPR004843">
    <property type="entry name" value="Calcineurin-like_PHP"/>
</dbReference>
<dbReference type="Proteomes" id="UP000246278">
    <property type="component" value="Unassembled WGS sequence"/>
</dbReference>
<proteinExistence type="inferred from homology"/>
<gene>
    <name evidence="6" type="ORF">CR164_08940</name>
</gene>
<evidence type="ECO:0000313" key="6">
    <source>
        <dbReference type="EMBL" id="PWW81699.1"/>
    </source>
</evidence>